<gene>
    <name evidence="3" type="primary">LOC106808813</name>
</gene>
<dbReference type="GeneID" id="106808813"/>
<feature type="region of interest" description="Disordered" evidence="1">
    <location>
        <begin position="111"/>
        <end position="133"/>
    </location>
</feature>
<keyword evidence="2" id="KW-1185">Reference proteome</keyword>
<evidence type="ECO:0000313" key="3">
    <source>
        <dbReference type="RefSeq" id="XP_014667161.1"/>
    </source>
</evidence>
<reference evidence="3" key="1">
    <citation type="submission" date="2025-08" db="UniProtKB">
        <authorList>
            <consortium name="RefSeq"/>
        </authorList>
    </citation>
    <scope>IDENTIFICATION</scope>
</reference>
<sequence>MCVSGKIFDIRYVSVFVADKCTRNHYQRGLIGASKAGPSYGKKMMTGHLASQGIHAAESQGLVAHITMPVRSSSVLEYGMWEQVRVDHGTEFYSSLYVQEKNADLRCNQHRQPYIQTQSKRNHKFERMGPEDV</sequence>
<dbReference type="Proteomes" id="UP000695022">
    <property type="component" value="Unplaced"/>
</dbReference>
<organism evidence="2 3">
    <name type="scientific">Priapulus caudatus</name>
    <name type="common">Priapulid worm</name>
    <dbReference type="NCBI Taxonomy" id="37621"/>
    <lineage>
        <taxon>Eukaryota</taxon>
        <taxon>Metazoa</taxon>
        <taxon>Ecdysozoa</taxon>
        <taxon>Scalidophora</taxon>
        <taxon>Priapulida</taxon>
        <taxon>Priapulimorpha</taxon>
        <taxon>Priapulimorphida</taxon>
        <taxon>Priapulidae</taxon>
        <taxon>Priapulus</taxon>
    </lineage>
</organism>
<proteinExistence type="predicted"/>
<evidence type="ECO:0000256" key="1">
    <source>
        <dbReference type="SAM" id="MobiDB-lite"/>
    </source>
</evidence>
<protein>
    <submittedName>
        <fullName evidence="3">Uncharacterized protein LOC106808813</fullName>
    </submittedName>
</protein>
<name>A0ABM1E4P0_PRICU</name>
<accession>A0ABM1E4P0</accession>
<dbReference type="RefSeq" id="XP_014667161.1">
    <property type="nucleotide sequence ID" value="XM_014811675.1"/>
</dbReference>
<evidence type="ECO:0000313" key="2">
    <source>
        <dbReference type="Proteomes" id="UP000695022"/>
    </source>
</evidence>